<name>A0AAN9C2T2_9CAEN</name>
<gene>
    <name evidence="2" type="ORF">V1264_001646</name>
</gene>
<comment type="caution">
    <text evidence="2">The sequence shown here is derived from an EMBL/GenBank/DDBJ whole genome shotgun (WGS) entry which is preliminary data.</text>
</comment>
<keyword evidence="1" id="KW-0732">Signal</keyword>
<evidence type="ECO:0008006" key="4">
    <source>
        <dbReference type="Google" id="ProtNLM"/>
    </source>
</evidence>
<sequence length="117" mass="13582">MTVFKMNLIIALVGITLLSQCRFSEINAASKVRSLGTSIRRKLLLLLILREKCQQWRDQGVNPLPRYCFLVRRPNAGRAMSTSRVNGFYNQYTRRVSGAERRRALGRARQRLAMRRN</sequence>
<keyword evidence="3" id="KW-1185">Reference proteome</keyword>
<evidence type="ECO:0000313" key="2">
    <source>
        <dbReference type="EMBL" id="KAK7115843.1"/>
    </source>
</evidence>
<evidence type="ECO:0000256" key="1">
    <source>
        <dbReference type="SAM" id="SignalP"/>
    </source>
</evidence>
<dbReference type="Proteomes" id="UP001374579">
    <property type="component" value="Unassembled WGS sequence"/>
</dbReference>
<reference evidence="2 3" key="1">
    <citation type="submission" date="2024-02" db="EMBL/GenBank/DDBJ databases">
        <title>Chromosome-scale genome assembly of the rough periwinkle Littorina saxatilis.</title>
        <authorList>
            <person name="De Jode A."/>
            <person name="Faria R."/>
            <person name="Formenti G."/>
            <person name="Sims Y."/>
            <person name="Smith T.P."/>
            <person name="Tracey A."/>
            <person name="Wood J.M.D."/>
            <person name="Zagrodzka Z.B."/>
            <person name="Johannesson K."/>
            <person name="Butlin R.K."/>
            <person name="Leder E.H."/>
        </authorList>
    </citation>
    <scope>NUCLEOTIDE SEQUENCE [LARGE SCALE GENOMIC DNA]</scope>
    <source>
        <strain evidence="2">Snail1</strain>
        <tissue evidence="2">Muscle</tissue>
    </source>
</reference>
<protein>
    <recommendedName>
        <fullName evidence="4">Secreted protein</fullName>
    </recommendedName>
</protein>
<proteinExistence type="predicted"/>
<dbReference type="AlphaFoldDB" id="A0AAN9C2T2"/>
<accession>A0AAN9C2T2</accession>
<evidence type="ECO:0000313" key="3">
    <source>
        <dbReference type="Proteomes" id="UP001374579"/>
    </source>
</evidence>
<dbReference type="EMBL" id="JBAMIC010000001">
    <property type="protein sequence ID" value="KAK7115843.1"/>
    <property type="molecule type" value="Genomic_DNA"/>
</dbReference>
<feature type="chain" id="PRO_5043000692" description="Secreted protein" evidence="1">
    <location>
        <begin position="24"/>
        <end position="117"/>
    </location>
</feature>
<organism evidence="2 3">
    <name type="scientific">Littorina saxatilis</name>
    <dbReference type="NCBI Taxonomy" id="31220"/>
    <lineage>
        <taxon>Eukaryota</taxon>
        <taxon>Metazoa</taxon>
        <taxon>Spiralia</taxon>
        <taxon>Lophotrochozoa</taxon>
        <taxon>Mollusca</taxon>
        <taxon>Gastropoda</taxon>
        <taxon>Caenogastropoda</taxon>
        <taxon>Littorinimorpha</taxon>
        <taxon>Littorinoidea</taxon>
        <taxon>Littorinidae</taxon>
        <taxon>Littorina</taxon>
    </lineage>
</organism>
<feature type="signal peptide" evidence="1">
    <location>
        <begin position="1"/>
        <end position="23"/>
    </location>
</feature>